<organism evidence="7 8">
    <name type="scientific">Carboxydothermus ferrireducens DSM 11255</name>
    <dbReference type="NCBI Taxonomy" id="1119529"/>
    <lineage>
        <taxon>Bacteria</taxon>
        <taxon>Bacillati</taxon>
        <taxon>Bacillota</taxon>
        <taxon>Clostridia</taxon>
        <taxon>Thermoanaerobacterales</taxon>
        <taxon>Thermoanaerobacteraceae</taxon>
        <taxon>Carboxydothermus</taxon>
    </lineage>
</organism>
<evidence type="ECO:0000313" key="8">
    <source>
        <dbReference type="Proteomes" id="UP000604066"/>
    </source>
</evidence>
<evidence type="ECO:0000256" key="4">
    <source>
        <dbReference type="ARBA" id="ARBA00022884"/>
    </source>
</evidence>
<dbReference type="InterPro" id="IPR010149">
    <property type="entry name" value="CRISPR-assoc_prot_Csm2_III-A"/>
</dbReference>
<dbReference type="NCBIfam" id="TIGR01870">
    <property type="entry name" value="cas_TM1810_Csm2"/>
    <property type="match status" value="1"/>
</dbReference>
<dbReference type="Pfam" id="PF03750">
    <property type="entry name" value="Csm2_III-A"/>
    <property type="match status" value="1"/>
</dbReference>
<accession>A0ABX2RCU7</accession>
<protein>
    <recommendedName>
        <fullName evidence="3">CRISPR system Cms protein Csm2</fullName>
    </recommendedName>
    <alternativeName>
        <fullName evidence="6">CRISPR type III A-associated protein Csm2</fullName>
    </alternativeName>
</protein>
<sequence>MMNGRNNRPNPGRQQNQENPVQEVLQAVDKFLNPTEDPKGELLISSAEKLGSFLARVAKMTTSQIRNLYTEAKSINYKDSDGPYRVNLLRAKFAYIAGRYSQVRDLQKIADKALARIDSYEKFKRFIDFFEAVVAYHRAYGGKE</sequence>
<proteinExistence type="inferred from homology"/>
<evidence type="ECO:0000313" key="7">
    <source>
        <dbReference type="EMBL" id="NYE58845.1"/>
    </source>
</evidence>
<evidence type="ECO:0000256" key="2">
    <source>
        <dbReference type="ARBA" id="ARBA00006896"/>
    </source>
</evidence>
<comment type="similarity">
    <text evidence="2">Belongs to the CRISPR-associated Csm2 family.</text>
</comment>
<keyword evidence="8" id="KW-1185">Reference proteome</keyword>
<keyword evidence="4" id="KW-0694">RNA-binding</keyword>
<evidence type="ECO:0000256" key="5">
    <source>
        <dbReference type="ARBA" id="ARBA00023118"/>
    </source>
</evidence>
<evidence type="ECO:0000256" key="3">
    <source>
        <dbReference type="ARBA" id="ARBA00016118"/>
    </source>
</evidence>
<reference evidence="7 8" key="1">
    <citation type="submission" date="2020-07" db="EMBL/GenBank/DDBJ databases">
        <title>Genomic Encyclopedia of Type Strains, Phase III (KMG-III): the genomes of soil and plant-associated and newly described type strains.</title>
        <authorList>
            <person name="Whitman W."/>
        </authorList>
    </citation>
    <scope>NUCLEOTIDE SEQUENCE [LARGE SCALE GENOMIC DNA]</scope>
    <source>
        <strain evidence="7 8">DSM 11255</strain>
    </source>
</reference>
<evidence type="ECO:0000256" key="6">
    <source>
        <dbReference type="ARBA" id="ARBA00031723"/>
    </source>
</evidence>
<keyword evidence="5" id="KW-0051">Antiviral defense</keyword>
<comment type="caution">
    <text evidence="7">The sequence shown here is derived from an EMBL/GenBank/DDBJ whole genome shotgun (WGS) entry which is preliminary data.</text>
</comment>
<dbReference type="RefSeq" id="WP_028052953.1">
    <property type="nucleotide sequence ID" value="NZ_KE386559.1"/>
</dbReference>
<dbReference type="Proteomes" id="UP000604066">
    <property type="component" value="Unassembled WGS sequence"/>
</dbReference>
<name>A0ABX2RCU7_9THEO</name>
<gene>
    <name evidence="7" type="ORF">HDG70_002596</name>
</gene>
<comment type="function">
    <text evidence="1">This subunit may be involved in monitoring complementarity of crRNA and target RNA.</text>
</comment>
<dbReference type="EMBL" id="JACCBS010000003">
    <property type="protein sequence ID" value="NYE58845.1"/>
    <property type="molecule type" value="Genomic_DNA"/>
</dbReference>
<evidence type="ECO:0000256" key="1">
    <source>
        <dbReference type="ARBA" id="ARBA00003640"/>
    </source>
</evidence>